<feature type="region of interest" description="Disordered" evidence="1">
    <location>
        <begin position="124"/>
        <end position="188"/>
    </location>
</feature>
<feature type="compositionally biased region" description="Basic and acidic residues" evidence="1">
    <location>
        <begin position="211"/>
        <end position="234"/>
    </location>
</feature>
<dbReference type="Proteomes" id="UP000789595">
    <property type="component" value="Unassembled WGS sequence"/>
</dbReference>
<feature type="compositionally biased region" description="Low complexity" evidence="1">
    <location>
        <begin position="145"/>
        <end position="167"/>
    </location>
</feature>
<gene>
    <name evidence="2" type="ORF">PECAL_1P15830</name>
</gene>
<dbReference type="AlphaFoldDB" id="A0A8J2S650"/>
<sequence length="319" mass="33666">MAGGRRVTWGDLDVHYFDYGLGDSPAVSCGVAVRLGAALAARPEKARLRDAERHSPPRWLEPATRRALLREAGFSEGDIEAARKRIVEDQRRRIQSLPPLHYLEQLPWFVARSVRRKIRKRFQAFRDKRRAARPPGAPAPPAPPAGLGSPGAQEAVAAAPDVVPARPGSGHEVRTLSRRLGLTGRGSSSTGNLLALAAAEEAAAGAGPRVSFDDKADGGRARGSYRGDLDDSARWRRSRASPPPADAAGLDDSLHSLGLDGSGHSSGSGHSFGLDHSGHSLGLSGLAPDAMDASIHAPRHFLFADLAAGGEADDEPPSI</sequence>
<evidence type="ECO:0000313" key="3">
    <source>
        <dbReference type="Proteomes" id="UP000789595"/>
    </source>
</evidence>
<keyword evidence="3" id="KW-1185">Reference proteome</keyword>
<accession>A0A8J2S650</accession>
<feature type="compositionally biased region" description="Pro residues" evidence="1">
    <location>
        <begin position="135"/>
        <end position="144"/>
    </location>
</feature>
<name>A0A8J2S650_9STRA</name>
<feature type="region of interest" description="Disordered" evidence="1">
    <location>
        <begin position="205"/>
        <end position="271"/>
    </location>
</feature>
<evidence type="ECO:0000256" key="1">
    <source>
        <dbReference type="SAM" id="MobiDB-lite"/>
    </source>
</evidence>
<dbReference type="EMBL" id="CAKKNE010000001">
    <property type="protein sequence ID" value="CAH0365163.1"/>
    <property type="molecule type" value="Genomic_DNA"/>
</dbReference>
<comment type="caution">
    <text evidence="2">The sequence shown here is derived from an EMBL/GenBank/DDBJ whole genome shotgun (WGS) entry which is preliminary data.</text>
</comment>
<evidence type="ECO:0000313" key="2">
    <source>
        <dbReference type="EMBL" id="CAH0365163.1"/>
    </source>
</evidence>
<organism evidence="2 3">
    <name type="scientific">Pelagomonas calceolata</name>
    <dbReference type="NCBI Taxonomy" id="35677"/>
    <lineage>
        <taxon>Eukaryota</taxon>
        <taxon>Sar</taxon>
        <taxon>Stramenopiles</taxon>
        <taxon>Ochrophyta</taxon>
        <taxon>Pelagophyceae</taxon>
        <taxon>Pelagomonadales</taxon>
        <taxon>Pelagomonadaceae</taxon>
        <taxon>Pelagomonas</taxon>
    </lineage>
</organism>
<feature type="compositionally biased region" description="Low complexity" evidence="1">
    <location>
        <begin position="246"/>
        <end position="259"/>
    </location>
</feature>
<protein>
    <submittedName>
        <fullName evidence="2">Uncharacterized protein</fullName>
    </submittedName>
</protein>
<reference evidence="2" key="1">
    <citation type="submission" date="2021-11" db="EMBL/GenBank/DDBJ databases">
        <authorList>
            <consortium name="Genoscope - CEA"/>
            <person name="William W."/>
        </authorList>
    </citation>
    <scope>NUCLEOTIDE SEQUENCE</scope>
</reference>
<proteinExistence type="predicted"/>
<feature type="compositionally biased region" description="Low complexity" evidence="1">
    <location>
        <begin position="178"/>
        <end position="188"/>
    </location>
</feature>